<reference evidence="1" key="1">
    <citation type="submission" date="2021-06" db="EMBL/GenBank/DDBJ databases">
        <title>Novel species in genus Arthrobacter.</title>
        <authorList>
            <person name="Zhang G."/>
        </authorList>
    </citation>
    <scope>NUCLEOTIDE SEQUENCE</scope>
    <source>
        <strain evidence="1">Zg-ZUI122</strain>
    </source>
</reference>
<evidence type="ECO:0000313" key="2">
    <source>
        <dbReference type="Proteomes" id="UP000680588"/>
    </source>
</evidence>
<accession>A0A975XLE3</accession>
<dbReference type="EMBL" id="CP076456">
    <property type="protein sequence ID" value="QWQ36833.1"/>
    <property type="molecule type" value="Genomic_DNA"/>
</dbReference>
<dbReference type="RefSeq" id="WP_207347244.1">
    <property type="nucleotide sequence ID" value="NZ_CP076456.1"/>
</dbReference>
<gene>
    <name evidence="1" type="ORF">KG104_03265</name>
</gene>
<name>A0A975XLE3_9MICC</name>
<protein>
    <submittedName>
        <fullName evidence="1">Uncharacterized protein</fullName>
    </submittedName>
</protein>
<dbReference type="KEGG" id="asun:KG104_03265"/>
<organism evidence="1 2">
    <name type="scientific">Arthrobacter sunyaminii</name>
    <dbReference type="NCBI Taxonomy" id="2816859"/>
    <lineage>
        <taxon>Bacteria</taxon>
        <taxon>Bacillati</taxon>
        <taxon>Actinomycetota</taxon>
        <taxon>Actinomycetes</taxon>
        <taxon>Micrococcales</taxon>
        <taxon>Micrococcaceae</taxon>
        <taxon>Arthrobacter</taxon>
    </lineage>
</organism>
<proteinExistence type="predicted"/>
<sequence>MKKPSTAYGTYPADEQAFIEAFVQGKSQYNKASTELQQSVALRERDAQMCAVSDNGRMTNWSGRIVEIGANSDGLAHVEIEIAGGVKVKTWNNAFSDLMDNTLIPTNAPFFETLTSLSEGDLVTFSAETVPDGESCLTKGNLTTAFYAIDPEFIVKVTDVRPQ</sequence>
<dbReference type="Proteomes" id="UP000680588">
    <property type="component" value="Chromosome"/>
</dbReference>
<keyword evidence="2" id="KW-1185">Reference proteome</keyword>
<dbReference type="AlphaFoldDB" id="A0A975XLE3"/>
<evidence type="ECO:0000313" key="1">
    <source>
        <dbReference type="EMBL" id="QWQ36833.1"/>
    </source>
</evidence>